<dbReference type="EMBL" id="JAUOTP010000012">
    <property type="protein sequence ID" value="MDO6416741.1"/>
    <property type="molecule type" value="Genomic_DNA"/>
</dbReference>
<gene>
    <name evidence="1" type="ORF">Q4F19_20320</name>
</gene>
<sequence>MSSLYDIIAVPGHNLIRLTMGGFFSPADIQMLSIGMAEAIAGLGCLPNQHLTICDIRDMAIQSQEAVGHFTRLVGTEEVGSRKLAFVTTKSLARLQARRLTDRPDVEFFETIVAAEKWLGVTSPSDAVAH</sequence>
<evidence type="ECO:0008006" key="3">
    <source>
        <dbReference type="Google" id="ProtNLM"/>
    </source>
</evidence>
<accession>A0ABT8YEJ8</accession>
<protein>
    <recommendedName>
        <fullName evidence="3">STAS/SEC14 domain-containing protein</fullName>
    </recommendedName>
</protein>
<proteinExistence type="predicted"/>
<organism evidence="1 2">
    <name type="scientific">Sphingomonas natans</name>
    <dbReference type="NCBI Taxonomy" id="3063330"/>
    <lineage>
        <taxon>Bacteria</taxon>
        <taxon>Pseudomonadati</taxon>
        <taxon>Pseudomonadota</taxon>
        <taxon>Alphaproteobacteria</taxon>
        <taxon>Sphingomonadales</taxon>
        <taxon>Sphingomonadaceae</taxon>
        <taxon>Sphingomonas</taxon>
    </lineage>
</organism>
<name>A0ABT8YEJ8_9SPHN</name>
<keyword evidence="2" id="KW-1185">Reference proteome</keyword>
<comment type="caution">
    <text evidence="1">The sequence shown here is derived from an EMBL/GenBank/DDBJ whole genome shotgun (WGS) entry which is preliminary data.</text>
</comment>
<reference evidence="1" key="1">
    <citation type="submission" date="2023-07" db="EMBL/GenBank/DDBJ databases">
        <authorList>
            <person name="Kim M."/>
        </authorList>
    </citation>
    <scope>NUCLEOTIDE SEQUENCE</scope>
    <source>
        <strain evidence="1">BIUV-7</strain>
    </source>
</reference>
<dbReference type="Proteomes" id="UP001169764">
    <property type="component" value="Unassembled WGS sequence"/>
</dbReference>
<evidence type="ECO:0000313" key="1">
    <source>
        <dbReference type="EMBL" id="MDO6416741.1"/>
    </source>
</evidence>
<evidence type="ECO:0000313" key="2">
    <source>
        <dbReference type="Proteomes" id="UP001169764"/>
    </source>
</evidence>